<dbReference type="InterPro" id="IPR002937">
    <property type="entry name" value="Amino_oxidase"/>
</dbReference>
<dbReference type="RefSeq" id="WP_197009164.1">
    <property type="nucleotide sequence ID" value="NZ_JADOUA010000001.1"/>
</dbReference>
<dbReference type="PANTHER" id="PTHR42923:SF43">
    <property type="entry name" value="AMINE OXIDASE"/>
    <property type="match status" value="1"/>
</dbReference>
<gene>
    <name evidence="2" type="ORF">IW256_000228</name>
</gene>
<dbReference type="GO" id="GO:0016491">
    <property type="term" value="F:oxidoreductase activity"/>
    <property type="evidence" value="ECO:0007669"/>
    <property type="project" value="InterPro"/>
</dbReference>
<organism evidence="2 3">
    <name type="scientific">Actinomadura viridis</name>
    <dbReference type="NCBI Taxonomy" id="58110"/>
    <lineage>
        <taxon>Bacteria</taxon>
        <taxon>Bacillati</taxon>
        <taxon>Actinomycetota</taxon>
        <taxon>Actinomycetes</taxon>
        <taxon>Streptosporangiales</taxon>
        <taxon>Thermomonosporaceae</taxon>
        <taxon>Actinomadura</taxon>
    </lineage>
</organism>
<proteinExistence type="predicted"/>
<sequence length="535" mass="57646">MTGRPAAGVARRGRDRRATVVPAPAGRARFTGDAPAVAVVGGGIAGLAAATGLAERGARVTVYEREPVLGGRVAGWPVTLADGSAATMTRGFHAFFRQYYNLRGLLRRADGGLGMLTGLPDYPLLHSDGRTDGFAKVPRTPPWSALGFVALSPSFGWRDLARMDPVAALPLLDVSVPEIYRRLDGTSAADFLDAIRFPEAARHLAFEVFSRSFFADPARLSAAELALMFHIYFLGSAEGLLFDVPREPFPQALWDPLAAYLEGRGTRLRPGTPVDAVLPRPGGGADVVAGEARESYDGVVLALDTEGLRGVVARSPDLGDRAWRDRVDRLRTAPPFLVSRLWLDRPARADRAAFLGTGGFPSLDNVSVLERWDGEAARWAARTGGSVVELHAYAVDPDADRRAEEERLVAQLHRVYPETRDARVVGVRHVWREDCPMFATGGHGGRPTVRTPDPCVMVAGDLVRTELPVALMERAATTGFQASNALLSGWGVRGQTLWTVPRRGRSRLLRTVAALAPRVERASRTPGAPEAPARA</sequence>
<name>A0A931DFV1_9ACTN</name>
<dbReference type="InterPro" id="IPR050464">
    <property type="entry name" value="Zeta_carotene_desat/Oxidored"/>
</dbReference>
<dbReference type="SUPFAM" id="SSF51905">
    <property type="entry name" value="FAD/NAD(P)-binding domain"/>
    <property type="match status" value="1"/>
</dbReference>
<protein>
    <submittedName>
        <fullName evidence="2">Isorenieratene synthase</fullName>
    </submittedName>
</protein>
<feature type="domain" description="Amine oxidase" evidence="1">
    <location>
        <begin position="44"/>
        <end position="487"/>
    </location>
</feature>
<dbReference type="Gene3D" id="3.50.50.60">
    <property type="entry name" value="FAD/NAD(P)-binding domain"/>
    <property type="match status" value="1"/>
</dbReference>
<dbReference type="AlphaFoldDB" id="A0A931DFV1"/>
<evidence type="ECO:0000313" key="3">
    <source>
        <dbReference type="Proteomes" id="UP000614047"/>
    </source>
</evidence>
<dbReference type="Pfam" id="PF01593">
    <property type="entry name" value="Amino_oxidase"/>
    <property type="match status" value="1"/>
</dbReference>
<reference evidence="2" key="1">
    <citation type="submission" date="2020-11" db="EMBL/GenBank/DDBJ databases">
        <title>Sequencing the genomes of 1000 actinobacteria strains.</title>
        <authorList>
            <person name="Klenk H.-P."/>
        </authorList>
    </citation>
    <scope>NUCLEOTIDE SEQUENCE</scope>
    <source>
        <strain evidence="2">DSM 43175</strain>
    </source>
</reference>
<dbReference type="EMBL" id="JADOUA010000001">
    <property type="protein sequence ID" value="MBG6086115.1"/>
    <property type="molecule type" value="Genomic_DNA"/>
</dbReference>
<dbReference type="InterPro" id="IPR036188">
    <property type="entry name" value="FAD/NAD-bd_sf"/>
</dbReference>
<accession>A0A931DFV1</accession>
<evidence type="ECO:0000259" key="1">
    <source>
        <dbReference type="Pfam" id="PF01593"/>
    </source>
</evidence>
<comment type="caution">
    <text evidence="2">The sequence shown here is derived from an EMBL/GenBank/DDBJ whole genome shotgun (WGS) entry which is preliminary data.</text>
</comment>
<keyword evidence="3" id="KW-1185">Reference proteome</keyword>
<dbReference type="Proteomes" id="UP000614047">
    <property type="component" value="Unassembled WGS sequence"/>
</dbReference>
<evidence type="ECO:0000313" key="2">
    <source>
        <dbReference type="EMBL" id="MBG6086115.1"/>
    </source>
</evidence>
<dbReference type="PRINTS" id="PR00419">
    <property type="entry name" value="ADXRDTASE"/>
</dbReference>
<dbReference type="PANTHER" id="PTHR42923">
    <property type="entry name" value="PROTOPORPHYRINOGEN OXIDASE"/>
    <property type="match status" value="1"/>
</dbReference>